<comment type="caution">
    <text evidence="2">The sequence shown here is derived from an EMBL/GenBank/DDBJ whole genome shotgun (WGS) entry which is preliminary data.</text>
</comment>
<protein>
    <submittedName>
        <fullName evidence="2">Uncharacterized protein</fullName>
    </submittedName>
</protein>
<keyword evidence="3" id="KW-1185">Reference proteome</keyword>
<dbReference type="OrthoDB" id="2028704at2"/>
<keyword evidence="1" id="KW-1133">Transmembrane helix</keyword>
<feature type="transmembrane region" description="Helical" evidence="1">
    <location>
        <begin position="333"/>
        <end position="353"/>
    </location>
</feature>
<dbReference type="EMBL" id="MJIE01000001">
    <property type="protein sequence ID" value="OLR55999.1"/>
    <property type="molecule type" value="Genomic_DNA"/>
</dbReference>
<feature type="transmembrane region" description="Helical" evidence="1">
    <location>
        <begin position="186"/>
        <end position="203"/>
    </location>
</feature>
<feature type="transmembrane region" description="Helical" evidence="1">
    <location>
        <begin position="215"/>
        <end position="231"/>
    </location>
</feature>
<gene>
    <name evidence="2" type="ORF">BHK98_07960</name>
</gene>
<feature type="transmembrane region" description="Helical" evidence="1">
    <location>
        <begin position="153"/>
        <end position="174"/>
    </location>
</feature>
<dbReference type="RefSeq" id="WP_075713186.1">
    <property type="nucleotide sequence ID" value="NZ_MJIE01000001.1"/>
</dbReference>
<feature type="transmembrane region" description="Helical" evidence="1">
    <location>
        <begin position="265"/>
        <end position="284"/>
    </location>
</feature>
<proteinExistence type="predicted"/>
<evidence type="ECO:0000313" key="3">
    <source>
        <dbReference type="Proteomes" id="UP000187404"/>
    </source>
</evidence>
<dbReference type="Proteomes" id="UP000187404">
    <property type="component" value="Unassembled WGS sequence"/>
</dbReference>
<feature type="transmembrane region" description="Helical" evidence="1">
    <location>
        <begin position="237"/>
        <end position="253"/>
    </location>
</feature>
<keyword evidence="1" id="KW-0472">Membrane</keyword>
<organism evidence="2 3">
    <name type="scientific">Hornefia porci</name>
    <dbReference type="NCBI Taxonomy" id="2652292"/>
    <lineage>
        <taxon>Bacteria</taxon>
        <taxon>Bacillati</taxon>
        <taxon>Bacillota</taxon>
        <taxon>Clostridia</taxon>
        <taxon>Peptostreptococcales</taxon>
        <taxon>Anaerovoracaceae</taxon>
        <taxon>Hornefia</taxon>
    </lineage>
</organism>
<feature type="transmembrane region" description="Helical" evidence="1">
    <location>
        <begin position="429"/>
        <end position="450"/>
    </location>
</feature>
<evidence type="ECO:0000256" key="1">
    <source>
        <dbReference type="SAM" id="Phobius"/>
    </source>
</evidence>
<feature type="transmembrane region" description="Helical" evidence="1">
    <location>
        <begin position="79"/>
        <end position="100"/>
    </location>
</feature>
<sequence>MRNVCNVKNQSRPDLLYVMICAAVFLAEAFLARRQSIRYGGGYMSDVSLYVKIARRNPTPTRAVNWLFSHLMDLCGNTLGIAVLLGLAVSLTMVANYLLLRYLFCSRFSENGGRLSGAGAPGFRETGTPFPEAGDTATGCCADASADRRLLEAASVAALFSGPVYIPHLMPYFYEKTLSKYAWQSPTQIMMMPLAILALLLFFRIRERYFRRIAPGQWLLLSLAFLASAWAKPSFIMIFYPLMAAILLRDLIFGRRECGSVGRRFRSVLILGCSALPGMVYFLYLNKAMFGGAPGAAGAGASEAAGAAASAAASGGDGSVIIQFGRAYFNQDFSVPLSLLAGLLFPLLVLLFNLPALRDIRYASGWLLLLIGIAEHFTFSETGRRAAHGNFAWGKKAGAYLLFLLSIWKFAENWRDPQFLQRRPGLRRLYFVLGLVLLGLHVVCQLYYFQLLLRGHHYMM</sequence>
<evidence type="ECO:0000313" key="2">
    <source>
        <dbReference type="EMBL" id="OLR55999.1"/>
    </source>
</evidence>
<accession>A0A1Q9JIF4</accession>
<keyword evidence="1" id="KW-0812">Transmembrane</keyword>
<feature type="transmembrane region" description="Helical" evidence="1">
    <location>
        <begin position="391"/>
        <end position="408"/>
    </location>
</feature>
<feature type="transmembrane region" description="Helical" evidence="1">
    <location>
        <begin position="360"/>
        <end position="379"/>
    </location>
</feature>
<name>A0A1Q9JIF4_9FIRM</name>
<dbReference type="AlphaFoldDB" id="A0A1Q9JIF4"/>
<reference evidence="2 3" key="1">
    <citation type="journal article" date="2016" name="Appl. Environ. Microbiol.">
        <title>Function and Phylogeny of Bacterial Butyryl Coenzyme A:Acetate Transferases and Their Diversity in the Proximal Colon of Swine.</title>
        <authorList>
            <person name="Trachsel J."/>
            <person name="Bayles D.O."/>
            <person name="Looft T."/>
            <person name="Levine U.Y."/>
            <person name="Allen H.K."/>
        </authorList>
    </citation>
    <scope>NUCLEOTIDE SEQUENCE [LARGE SCALE GENOMIC DNA]</scope>
    <source>
        <strain evidence="2 3">68-3-10</strain>
    </source>
</reference>